<dbReference type="Pfam" id="PF01694">
    <property type="entry name" value="Rhomboid"/>
    <property type="match status" value="1"/>
</dbReference>
<dbReference type="PANTHER" id="PTHR43731">
    <property type="entry name" value="RHOMBOID PROTEASE"/>
    <property type="match status" value="1"/>
</dbReference>
<feature type="domain" description="Peptidase S54 rhomboid" evidence="8">
    <location>
        <begin position="138"/>
        <end position="278"/>
    </location>
</feature>
<dbReference type="SUPFAM" id="SSF144091">
    <property type="entry name" value="Rhomboid-like"/>
    <property type="match status" value="1"/>
</dbReference>
<dbReference type="InterPro" id="IPR038244">
    <property type="entry name" value="NRho_sf"/>
</dbReference>
<reference evidence="10 11" key="1">
    <citation type="submission" date="2020-02" db="EMBL/GenBank/DDBJ databases">
        <title>Broccoli isolated Pseudomonas sp.</title>
        <authorList>
            <person name="Fujikawa T."/>
            <person name="Sawada H."/>
        </authorList>
    </citation>
    <scope>NUCLEOTIDE SEQUENCE [LARGE SCALE GENOMIC DNA]</scope>
    <source>
        <strain evidence="10 11">JCM 32154</strain>
    </source>
</reference>
<evidence type="ECO:0000256" key="5">
    <source>
        <dbReference type="ARBA" id="ARBA00022989"/>
    </source>
</evidence>
<keyword evidence="4" id="KW-0378">Hydrolase</keyword>
<keyword evidence="10" id="KW-0645">Protease</keyword>
<keyword evidence="11" id="KW-1185">Reference proteome</keyword>
<dbReference type="GO" id="GO:0016020">
    <property type="term" value="C:membrane"/>
    <property type="evidence" value="ECO:0007669"/>
    <property type="project" value="UniProtKB-SubCell"/>
</dbReference>
<protein>
    <submittedName>
        <fullName evidence="10">Rhomboid family intramembrane serine protease</fullName>
    </submittedName>
</protein>
<evidence type="ECO:0000256" key="1">
    <source>
        <dbReference type="ARBA" id="ARBA00004141"/>
    </source>
</evidence>
<keyword evidence="3 7" id="KW-0812">Transmembrane</keyword>
<feature type="transmembrane region" description="Helical" evidence="7">
    <location>
        <begin position="141"/>
        <end position="165"/>
    </location>
</feature>
<evidence type="ECO:0000313" key="11">
    <source>
        <dbReference type="Proteomes" id="UP000471751"/>
    </source>
</evidence>
<gene>
    <name evidence="10" type="ORF">G3O07_20310</name>
</gene>
<dbReference type="InterPro" id="IPR050925">
    <property type="entry name" value="Rhomboid_protease_S54"/>
</dbReference>
<dbReference type="InterPro" id="IPR035952">
    <property type="entry name" value="Rhomboid-like_sf"/>
</dbReference>
<dbReference type="Gene3D" id="1.20.1540.10">
    <property type="entry name" value="Rhomboid-like"/>
    <property type="match status" value="1"/>
</dbReference>
<feature type="transmembrane region" description="Helical" evidence="7">
    <location>
        <begin position="263"/>
        <end position="283"/>
    </location>
</feature>
<dbReference type="Gene3D" id="3.30.70.2080">
    <property type="match status" value="1"/>
</dbReference>
<accession>A0A6I5RV80</accession>
<dbReference type="GO" id="GO:0004252">
    <property type="term" value="F:serine-type endopeptidase activity"/>
    <property type="evidence" value="ECO:0007669"/>
    <property type="project" value="InterPro"/>
</dbReference>
<dbReference type="AlphaFoldDB" id="A0A6I5RV80"/>
<name>A0A6I5RV80_9PSED</name>
<evidence type="ECO:0000259" key="8">
    <source>
        <dbReference type="Pfam" id="PF01694"/>
    </source>
</evidence>
<feature type="transmembrane region" description="Helical" evidence="7">
    <location>
        <begin position="88"/>
        <end position="106"/>
    </location>
</feature>
<dbReference type="PANTHER" id="PTHR43731:SF14">
    <property type="entry name" value="PRESENILIN-ASSOCIATED RHOMBOID-LIKE PROTEIN, MITOCHONDRIAL"/>
    <property type="match status" value="1"/>
</dbReference>
<dbReference type="InterPro" id="IPR022764">
    <property type="entry name" value="Peptidase_S54_rhomboid_dom"/>
</dbReference>
<dbReference type="RefSeq" id="WP_163939275.1">
    <property type="nucleotide sequence ID" value="NZ_BMQU01000004.1"/>
</dbReference>
<evidence type="ECO:0000256" key="3">
    <source>
        <dbReference type="ARBA" id="ARBA00022692"/>
    </source>
</evidence>
<comment type="caution">
    <text evidence="10">The sequence shown here is derived from an EMBL/GenBank/DDBJ whole genome shotgun (WGS) entry which is preliminary data.</text>
</comment>
<proteinExistence type="inferred from homology"/>
<evidence type="ECO:0000256" key="4">
    <source>
        <dbReference type="ARBA" id="ARBA00022801"/>
    </source>
</evidence>
<comment type="similarity">
    <text evidence="2">Belongs to the peptidase S54 family.</text>
</comment>
<sequence length="289" mass="31649">MNVVEVLRLPLSIDLSGFIGLLRRLQVPHRVSEEGGEQVLWVSEPLAGEVLALYQRFPEGNAEFAAEPLPNTESIRPGVVEQLRASKATAAILLLCLVVAGLTGLGDNLSTLSWLTFLDFTVHGDYLYFTPLAESLAKGQWWRLATPMLVHFGVLHLAMNGMWFWELGRRIEWRQGAWAMLGLTLLFGVVSNAAQYQFGGPSLFGGLSGVLYGLLGYIWLYQWLAPNPMYRMPRGVLVMMLIWLLLCLSGLISLLGFGQIANAAHVGGLLVGCLSGLLGGALARRKLTT</sequence>
<dbReference type="Proteomes" id="UP000471751">
    <property type="component" value="Unassembled WGS sequence"/>
</dbReference>
<keyword evidence="6 7" id="KW-0472">Membrane</keyword>
<feature type="transmembrane region" description="Helical" evidence="7">
    <location>
        <begin position="177"/>
        <end position="198"/>
    </location>
</feature>
<feature type="transmembrane region" description="Helical" evidence="7">
    <location>
        <begin position="236"/>
        <end position="257"/>
    </location>
</feature>
<dbReference type="EMBL" id="JAAHBT010000271">
    <property type="protein sequence ID" value="NES11560.1"/>
    <property type="molecule type" value="Genomic_DNA"/>
</dbReference>
<feature type="domain" description="Rhomboid protease N-terminal" evidence="9">
    <location>
        <begin position="1"/>
        <end position="66"/>
    </location>
</feature>
<evidence type="ECO:0000313" key="10">
    <source>
        <dbReference type="EMBL" id="NES11560.1"/>
    </source>
</evidence>
<comment type="subcellular location">
    <subcellularLocation>
        <location evidence="1">Membrane</location>
        <topology evidence="1">Multi-pass membrane protein</topology>
    </subcellularLocation>
</comment>
<dbReference type="Pfam" id="PF16733">
    <property type="entry name" value="NRho"/>
    <property type="match status" value="1"/>
</dbReference>
<evidence type="ECO:0000259" key="9">
    <source>
        <dbReference type="Pfam" id="PF16733"/>
    </source>
</evidence>
<evidence type="ECO:0000256" key="2">
    <source>
        <dbReference type="ARBA" id="ARBA00009045"/>
    </source>
</evidence>
<dbReference type="GO" id="GO:0006508">
    <property type="term" value="P:proteolysis"/>
    <property type="evidence" value="ECO:0007669"/>
    <property type="project" value="UniProtKB-KW"/>
</dbReference>
<organism evidence="10 11">
    <name type="scientific">Pseudomonas laurentiana</name>
    <dbReference type="NCBI Taxonomy" id="2364649"/>
    <lineage>
        <taxon>Bacteria</taxon>
        <taxon>Pseudomonadati</taxon>
        <taxon>Pseudomonadota</taxon>
        <taxon>Gammaproteobacteria</taxon>
        <taxon>Pseudomonadales</taxon>
        <taxon>Pseudomonadaceae</taxon>
        <taxon>Pseudomonas</taxon>
    </lineage>
</organism>
<feature type="transmembrane region" description="Helical" evidence="7">
    <location>
        <begin position="204"/>
        <end position="224"/>
    </location>
</feature>
<evidence type="ECO:0000256" key="6">
    <source>
        <dbReference type="ARBA" id="ARBA00023136"/>
    </source>
</evidence>
<dbReference type="InterPro" id="IPR031976">
    <property type="entry name" value="NRho"/>
</dbReference>
<evidence type="ECO:0000256" key="7">
    <source>
        <dbReference type="SAM" id="Phobius"/>
    </source>
</evidence>
<keyword evidence="5 7" id="KW-1133">Transmembrane helix</keyword>